<evidence type="ECO:0000313" key="2">
    <source>
        <dbReference type="EMBL" id="MFC4589259.1"/>
    </source>
</evidence>
<keyword evidence="1" id="KW-0732">Signal</keyword>
<evidence type="ECO:0008006" key="4">
    <source>
        <dbReference type="Google" id="ProtNLM"/>
    </source>
</evidence>
<comment type="caution">
    <text evidence="2">The sequence shown here is derived from an EMBL/GenBank/DDBJ whole genome shotgun (WGS) entry which is preliminary data.</text>
</comment>
<gene>
    <name evidence="2" type="ORF">ACFO8L_24425</name>
</gene>
<accession>A0ABV9EMN3</accession>
<dbReference type="EMBL" id="JBHSFN010000015">
    <property type="protein sequence ID" value="MFC4589259.1"/>
    <property type="molecule type" value="Genomic_DNA"/>
</dbReference>
<feature type="chain" id="PRO_5046791968" description="Secreted protein" evidence="1">
    <location>
        <begin position="27"/>
        <end position="206"/>
    </location>
</feature>
<evidence type="ECO:0000256" key="1">
    <source>
        <dbReference type="SAM" id="SignalP"/>
    </source>
</evidence>
<dbReference type="RefSeq" id="WP_262846383.1">
    <property type="nucleotide sequence ID" value="NZ_JANZYP010000046.1"/>
</dbReference>
<evidence type="ECO:0000313" key="3">
    <source>
        <dbReference type="Proteomes" id="UP001595891"/>
    </source>
</evidence>
<protein>
    <recommendedName>
        <fullName evidence="4">Secreted protein</fullName>
    </recommendedName>
</protein>
<reference evidence="3" key="1">
    <citation type="journal article" date="2019" name="Int. J. Syst. Evol. Microbiol.">
        <title>The Global Catalogue of Microorganisms (GCM) 10K type strain sequencing project: providing services to taxonomists for standard genome sequencing and annotation.</title>
        <authorList>
            <consortium name="The Broad Institute Genomics Platform"/>
            <consortium name="The Broad Institute Genome Sequencing Center for Infectious Disease"/>
            <person name="Wu L."/>
            <person name="Ma J."/>
        </authorList>
    </citation>
    <scope>NUCLEOTIDE SEQUENCE [LARGE SCALE GENOMIC DNA]</scope>
    <source>
        <strain evidence="3">CCUG 49560</strain>
    </source>
</reference>
<dbReference type="Proteomes" id="UP001595891">
    <property type="component" value="Unassembled WGS sequence"/>
</dbReference>
<keyword evidence="3" id="KW-1185">Reference proteome</keyword>
<organism evidence="2 3">
    <name type="scientific">Sphaerisporangium corydalis</name>
    <dbReference type="NCBI Taxonomy" id="1441875"/>
    <lineage>
        <taxon>Bacteria</taxon>
        <taxon>Bacillati</taxon>
        <taxon>Actinomycetota</taxon>
        <taxon>Actinomycetes</taxon>
        <taxon>Streptosporangiales</taxon>
        <taxon>Streptosporangiaceae</taxon>
        <taxon>Sphaerisporangium</taxon>
    </lineage>
</organism>
<name>A0ABV9EMN3_9ACTN</name>
<feature type="signal peptide" evidence="1">
    <location>
        <begin position="1"/>
        <end position="26"/>
    </location>
</feature>
<sequence>MRNRLITLGALITLTLATGLATPAAAAAQSAAAKVFRGRATVTLESYDYCGSGGGRRLTGRTTYRTSAQFSTGPRKSYGGYVERNPFTWLFYAGSIGSTGSFQLGSAAVAKPPGVLLGYWTSTYSASGRFSGRLVATHSDKATTYNTFYGQQALIPCRDGLGSIPMVYALKTGARITGVIGGSGARLTLTGSTNEGFYAFRVVFTA</sequence>
<proteinExistence type="predicted"/>